<evidence type="ECO:0000313" key="2">
    <source>
        <dbReference type="EMBL" id="ASN69244.1"/>
    </source>
</evidence>
<protein>
    <submittedName>
        <fullName evidence="2">Uncharacterized protein</fullName>
    </submittedName>
</protein>
<feature type="compositionally biased region" description="Basic and acidic residues" evidence="1">
    <location>
        <begin position="85"/>
        <end position="102"/>
    </location>
</feature>
<evidence type="ECO:0000256" key="1">
    <source>
        <dbReference type="SAM" id="MobiDB-lite"/>
    </source>
</evidence>
<reference evidence="2" key="1">
    <citation type="submission" date="2017-06" db="EMBL/GenBank/DDBJ databases">
        <title>Novel phages from South African skin metaviromes.</title>
        <authorList>
            <person name="van Zyl L.J."/>
            <person name="Abrahams Y."/>
            <person name="Stander E.A."/>
            <person name="Kirby B.M."/>
            <person name="Clavaud C."/>
            <person name="Farcet C."/>
            <person name="Breton L."/>
            <person name="Trindade M.I."/>
        </authorList>
    </citation>
    <scope>NUCLEOTIDE SEQUENCE</scope>
</reference>
<sequence length="109" mass="11988">MTDLDELDKLWAAGGGLPWKADPREYTDPDGESYWDVDGNLGGWVAHAESLETARWIAAAHNAVPGLVAELREARATIEAMKAQECENAAEDREANDRREYLDSLGGDE</sequence>
<proteinExistence type="predicted"/>
<dbReference type="EMBL" id="MF417887">
    <property type="protein sequence ID" value="ASN69244.1"/>
    <property type="molecule type" value="Genomic_DNA"/>
</dbReference>
<feature type="region of interest" description="Disordered" evidence="1">
    <location>
        <begin position="85"/>
        <end position="109"/>
    </location>
</feature>
<name>A0A2H4J2C4_9CAUD</name>
<organism evidence="2">
    <name type="scientific">uncultured Caudovirales phage</name>
    <dbReference type="NCBI Taxonomy" id="2100421"/>
    <lineage>
        <taxon>Viruses</taxon>
        <taxon>Duplodnaviria</taxon>
        <taxon>Heunggongvirae</taxon>
        <taxon>Uroviricota</taxon>
        <taxon>Caudoviricetes</taxon>
        <taxon>Peduoviridae</taxon>
        <taxon>Maltschvirus</taxon>
        <taxon>Maltschvirus maltsch</taxon>
    </lineage>
</organism>
<gene>
    <name evidence="2" type="ORF">7S3_66</name>
</gene>
<accession>A0A2H4J2C4</accession>